<feature type="region of interest" description="Disordered" evidence="1">
    <location>
        <begin position="405"/>
        <end position="433"/>
    </location>
</feature>
<evidence type="ECO:0000313" key="2">
    <source>
        <dbReference type="EMBL" id="CAD8837391.1"/>
    </source>
</evidence>
<gene>
    <name evidence="2" type="ORF">NSCI0253_LOCUS11739</name>
</gene>
<reference evidence="2" key="1">
    <citation type="submission" date="2021-01" db="EMBL/GenBank/DDBJ databases">
        <authorList>
            <person name="Corre E."/>
            <person name="Pelletier E."/>
            <person name="Niang G."/>
            <person name="Scheremetjew M."/>
            <person name="Finn R."/>
            <person name="Kale V."/>
            <person name="Holt S."/>
            <person name="Cochrane G."/>
            <person name="Meng A."/>
            <person name="Brown T."/>
            <person name="Cohen L."/>
        </authorList>
    </citation>
    <scope>NUCLEOTIDE SEQUENCE</scope>
</reference>
<name>A0A7S0ZZL6_NOCSC</name>
<protein>
    <recommendedName>
        <fullName evidence="3">EF-hand domain-containing protein</fullName>
    </recommendedName>
</protein>
<feature type="compositionally biased region" description="Pro residues" evidence="1">
    <location>
        <begin position="132"/>
        <end position="142"/>
    </location>
</feature>
<feature type="compositionally biased region" description="Low complexity" evidence="1">
    <location>
        <begin position="76"/>
        <end position="87"/>
    </location>
</feature>
<evidence type="ECO:0008006" key="3">
    <source>
        <dbReference type="Google" id="ProtNLM"/>
    </source>
</evidence>
<dbReference type="AlphaFoldDB" id="A0A7S0ZZL6"/>
<feature type="region of interest" description="Disordered" evidence="1">
    <location>
        <begin position="126"/>
        <end position="153"/>
    </location>
</feature>
<feature type="region of interest" description="Disordered" evidence="1">
    <location>
        <begin position="47"/>
        <end position="111"/>
    </location>
</feature>
<dbReference type="EMBL" id="HBFQ01016894">
    <property type="protein sequence ID" value="CAD8837391.1"/>
    <property type="molecule type" value="Transcribed_RNA"/>
</dbReference>
<sequence>MVCQETVELADPSTRLGEIDVGGLLNFLDGGLGDHLAALVAGAQPTVPSQTLPSVRGARPKSPLHGSQQFFRHLPRPSSRGSSSDPPKVTSTPRRADADTRLGHKVSITRIASPRHQQLRALFSSAQSTAVPSPPEPVPPVKGSPGPRRRAGASTSFSLSFASGLGKKPRWEAHPLLTAMESMHLDDDCSGRDLDEEQVVLHHRLEELRWSEQRKGGWTAAPAVKRFAPVDMSLHVPPLPAASGRRGRKQPSAGDVQTAADMAQMIRLLDPKRTGHLKPDCFVPLMFWLGLTRKRNAALATLEIAFGPGDIEVDALRQLARYVDVQLRLVDGLKSLARLESLDQLCEFVTDWQRLNSWFSSMTSDNTGRVDIVEVQNLFARMEVTSDRQALYRFVCYFMGSRQPGAAQQQKQQPDPPGPGASRKTTASKSASAANTRTLNIRDFASMICTCAVTWCLHRALAAVKAVTPSDGVPVTSAGLPEAERERERETALQWTQLQRRIIVSLLVNHRFWGRESRAVLASHVPPPTDGEDLTPEQWLLLFQRVRAQGIASTLPGPNGLPRPHDS</sequence>
<accession>A0A7S0ZZL6</accession>
<organism evidence="2">
    <name type="scientific">Noctiluca scintillans</name>
    <name type="common">Sea sparkle</name>
    <name type="synonym">Red tide dinoflagellate</name>
    <dbReference type="NCBI Taxonomy" id="2966"/>
    <lineage>
        <taxon>Eukaryota</taxon>
        <taxon>Sar</taxon>
        <taxon>Alveolata</taxon>
        <taxon>Dinophyceae</taxon>
        <taxon>Noctilucales</taxon>
        <taxon>Noctilucaceae</taxon>
        <taxon>Noctiluca</taxon>
    </lineage>
</organism>
<evidence type="ECO:0000256" key="1">
    <source>
        <dbReference type="SAM" id="MobiDB-lite"/>
    </source>
</evidence>
<feature type="compositionally biased region" description="Low complexity" evidence="1">
    <location>
        <begin position="420"/>
        <end position="433"/>
    </location>
</feature>
<proteinExistence type="predicted"/>